<keyword evidence="3" id="KW-1185">Reference proteome</keyword>
<proteinExistence type="predicted"/>
<protein>
    <recommendedName>
        <fullName evidence="1">Gfd2/YDR514C-like C-terminal domain-containing protein</fullName>
    </recommendedName>
</protein>
<evidence type="ECO:0000259" key="1">
    <source>
        <dbReference type="Pfam" id="PF21762"/>
    </source>
</evidence>
<dbReference type="Pfam" id="PF21762">
    <property type="entry name" value="DEDDh_C"/>
    <property type="match status" value="1"/>
</dbReference>
<evidence type="ECO:0000313" key="3">
    <source>
        <dbReference type="Proteomes" id="UP000799753"/>
    </source>
</evidence>
<dbReference type="Proteomes" id="UP000799753">
    <property type="component" value="Unassembled WGS sequence"/>
</dbReference>
<name>A0A6A6RKT1_9PLEO</name>
<dbReference type="PANTHER" id="PTHR28083">
    <property type="entry name" value="GOOD FOR FULL DBP5 ACTIVITY PROTEIN 2"/>
    <property type="match status" value="1"/>
</dbReference>
<dbReference type="InterPro" id="IPR048519">
    <property type="entry name" value="Gfd2/YDR514C-like_C"/>
</dbReference>
<dbReference type="GO" id="GO:0005634">
    <property type="term" value="C:nucleus"/>
    <property type="evidence" value="ECO:0007669"/>
    <property type="project" value="TreeGrafter"/>
</dbReference>
<gene>
    <name evidence="2" type="ORF">P280DRAFT_493592</name>
</gene>
<dbReference type="AlphaFoldDB" id="A0A6A6RKT1"/>
<dbReference type="OrthoDB" id="5953249at2759"/>
<organism evidence="2 3">
    <name type="scientific">Massarina eburnea CBS 473.64</name>
    <dbReference type="NCBI Taxonomy" id="1395130"/>
    <lineage>
        <taxon>Eukaryota</taxon>
        <taxon>Fungi</taxon>
        <taxon>Dikarya</taxon>
        <taxon>Ascomycota</taxon>
        <taxon>Pezizomycotina</taxon>
        <taxon>Dothideomycetes</taxon>
        <taxon>Pleosporomycetidae</taxon>
        <taxon>Pleosporales</taxon>
        <taxon>Massarineae</taxon>
        <taxon>Massarinaceae</taxon>
        <taxon>Massarina</taxon>
    </lineage>
</organism>
<feature type="domain" description="Gfd2/YDR514C-like C-terminal" evidence="1">
    <location>
        <begin position="30"/>
        <end position="211"/>
    </location>
</feature>
<dbReference type="InterPro" id="IPR040151">
    <property type="entry name" value="Gfd2/YDR514C-like"/>
</dbReference>
<dbReference type="PANTHER" id="PTHR28083:SF1">
    <property type="entry name" value="GOOD FOR FULL DBP5 ACTIVITY PROTEIN 2"/>
    <property type="match status" value="1"/>
</dbReference>
<reference evidence="2" key="1">
    <citation type="journal article" date="2020" name="Stud. Mycol.">
        <title>101 Dothideomycetes genomes: a test case for predicting lifestyles and emergence of pathogens.</title>
        <authorList>
            <person name="Haridas S."/>
            <person name="Albert R."/>
            <person name="Binder M."/>
            <person name="Bloem J."/>
            <person name="Labutti K."/>
            <person name="Salamov A."/>
            <person name="Andreopoulos B."/>
            <person name="Baker S."/>
            <person name="Barry K."/>
            <person name="Bills G."/>
            <person name="Bluhm B."/>
            <person name="Cannon C."/>
            <person name="Castanera R."/>
            <person name="Culley D."/>
            <person name="Daum C."/>
            <person name="Ezra D."/>
            <person name="Gonzalez J."/>
            <person name="Henrissat B."/>
            <person name="Kuo A."/>
            <person name="Liang C."/>
            <person name="Lipzen A."/>
            <person name="Lutzoni F."/>
            <person name="Magnuson J."/>
            <person name="Mondo S."/>
            <person name="Nolan M."/>
            <person name="Ohm R."/>
            <person name="Pangilinan J."/>
            <person name="Park H.-J."/>
            <person name="Ramirez L."/>
            <person name="Alfaro M."/>
            <person name="Sun H."/>
            <person name="Tritt A."/>
            <person name="Yoshinaga Y."/>
            <person name="Zwiers L.-H."/>
            <person name="Turgeon B."/>
            <person name="Goodwin S."/>
            <person name="Spatafora J."/>
            <person name="Crous P."/>
            <person name="Grigoriev I."/>
        </authorList>
    </citation>
    <scope>NUCLEOTIDE SEQUENCE</scope>
    <source>
        <strain evidence="2">CBS 473.64</strain>
    </source>
</reference>
<evidence type="ECO:0000313" key="2">
    <source>
        <dbReference type="EMBL" id="KAF2635603.1"/>
    </source>
</evidence>
<sequence length="327" mass="35263">MHPDTTILRHFLGGPGILPMAPEYLATSAIICLNLEWWQKEPHPTTEIGIAEFFPSTTGPSMHAANHLSNIRIAHARIMPHAHLENQFSGAGKAEDLFYFGTTKYITLSSARDILTNTLLRTNTAGQKQPIILLLHGAEAKLAHLKNKLGVDVAGLGTVVKILDTQTLAKQANIPAQKGAMISLADLSRHFNIAPVNHHNAGNAAAYTIMCGILATLKHEIYGKYLPATGLSQVPPTTILGRSMGDVVGSVMRANRNAPVVPWGTEVFCTRCDGLDHLVGMCMARVLCEECLGSGDPRKVRAARTHKVEKCVFRVRGDGGGAMDLSN</sequence>
<accession>A0A6A6RKT1</accession>
<dbReference type="EMBL" id="MU006805">
    <property type="protein sequence ID" value="KAF2635603.1"/>
    <property type="molecule type" value="Genomic_DNA"/>
</dbReference>